<dbReference type="SUPFAM" id="SSF159501">
    <property type="entry name" value="EreA/ChaN-like"/>
    <property type="match status" value="1"/>
</dbReference>
<accession>A0ABV7LXB2</accession>
<keyword evidence="2" id="KW-0449">Lipoprotein</keyword>
<keyword evidence="3" id="KW-1185">Reference proteome</keyword>
<reference evidence="3" key="1">
    <citation type="journal article" date="2019" name="Int. J. Syst. Evol. Microbiol.">
        <title>The Global Catalogue of Microorganisms (GCM) 10K type strain sequencing project: providing services to taxonomists for standard genome sequencing and annotation.</title>
        <authorList>
            <consortium name="The Broad Institute Genomics Platform"/>
            <consortium name="The Broad Institute Genome Sequencing Center for Infectious Disease"/>
            <person name="Wu L."/>
            <person name="Ma J."/>
        </authorList>
    </citation>
    <scope>NUCLEOTIDE SEQUENCE [LARGE SCALE GENOMIC DNA]</scope>
    <source>
        <strain evidence="3">KCTC 12847</strain>
    </source>
</reference>
<organism evidence="2 3">
    <name type="scientific">Modicisalibacter luteus</name>
    <dbReference type="NCBI Taxonomy" id="453962"/>
    <lineage>
        <taxon>Bacteria</taxon>
        <taxon>Pseudomonadati</taxon>
        <taxon>Pseudomonadota</taxon>
        <taxon>Gammaproteobacteria</taxon>
        <taxon>Oceanospirillales</taxon>
        <taxon>Halomonadaceae</taxon>
        <taxon>Modicisalibacter</taxon>
    </lineage>
</organism>
<dbReference type="CDD" id="cd14727">
    <property type="entry name" value="ChanN-like"/>
    <property type="match status" value="1"/>
</dbReference>
<evidence type="ECO:0000259" key="1">
    <source>
        <dbReference type="Pfam" id="PF04187"/>
    </source>
</evidence>
<dbReference type="RefSeq" id="WP_019019060.1">
    <property type="nucleotide sequence ID" value="NZ_BMXD01000006.1"/>
</dbReference>
<dbReference type="Pfam" id="PF04187">
    <property type="entry name" value="Cofac_haem_bdg"/>
    <property type="match status" value="1"/>
</dbReference>
<sequence>MQRRECLRALALLTLTAAIPGRVSARKPFAVHQARDLRRGEWLTSDTLLAELVGAPAVIIGERHDNPVHHRLERWLIEQLAARGMLGGVALEMLDQKQQAVIQGIPGVLLADLPDAELMALLDWQRGWDWSAYGPLVRQAFQLGVSLQAGNLPRETIQSLVMANQAPSLPDVIARAQRQAIAEGHCGLLPDSMLDGMLAAQVARDRAMAAALDSLPSIPVLVCGSGHARRDIGVALYTESAPLCLGLVELAPGQDWMTALPASVDDGPAFDIAWFTPPAVRHEDQCAALRQRFA</sequence>
<dbReference type="EMBL" id="JBHRUH010000004">
    <property type="protein sequence ID" value="MFC3291041.1"/>
    <property type="molecule type" value="Genomic_DNA"/>
</dbReference>
<gene>
    <name evidence="2" type="ORF">ACFOEI_03020</name>
</gene>
<dbReference type="InterPro" id="IPR007314">
    <property type="entry name" value="Cofac_haem-bd_dom"/>
</dbReference>
<evidence type="ECO:0000313" key="3">
    <source>
        <dbReference type="Proteomes" id="UP001595640"/>
    </source>
</evidence>
<name>A0ABV7LXB2_9GAMM</name>
<evidence type="ECO:0000313" key="2">
    <source>
        <dbReference type="EMBL" id="MFC3291041.1"/>
    </source>
</evidence>
<dbReference type="Gene3D" id="1.10.8.760">
    <property type="entry name" value="Haem-binding uptake, Tiki superfamily, ChaN, domain 2"/>
    <property type="match status" value="1"/>
</dbReference>
<dbReference type="Gene3D" id="3.40.50.11550">
    <property type="match status" value="1"/>
</dbReference>
<proteinExistence type="predicted"/>
<comment type="caution">
    <text evidence="2">The sequence shown here is derived from an EMBL/GenBank/DDBJ whole genome shotgun (WGS) entry which is preliminary data.</text>
</comment>
<dbReference type="Proteomes" id="UP001595640">
    <property type="component" value="Unassembled WGS sequence"/>
</dbReference>
<protein>
    <submittedName>
        <fullName evidence="2">ChaN family lipoprotein</fullName>
    </submittedName>
</protein>
<feature type="domain" description="Haem-binding uptake Tiki superfamily ChaN" evidence="1">
    <location>
        <begin position="48"/>
        <end position="235"/>
    </location>
</feature>